<dbReference type="Proteomes" id="UP000321773">
    <property type="component" value="Unassembled WGS sequence"/>
</dbReference>
<dbReference type="OrthoDB" id="2871762at2"/>
<evidence type="ECO:0000256" key="1">
    <source>
        <dbReference type="SAM" id="Phobius"/>
    </source>
</evidence>
<dbReference type="AlphaFoldDB" id="A0A1I6U395"/>
<keyword evidence="1" id="KW-0812">Transmembrane</keyword>
<protein>
    <submittedName>
        <fullName evidence="3">Uncharacterized protein</fullName>
    </submittedName>
</protein>
<reference evidence="3 4" key="1">
    <citation type="submission" date="2016-10" db="EMBL/GenBank/DDBJ databases">
        <authorList>
            <person name="de Groot N.N."/>
        </authorList>
    </citation>
    <scope>NUCLEOTIDE SEQUENCE [LARGE SCALE GENOMIC DNA]</scope>
    <source>
        <strain evidence="3 4">DSM 17074</strain>
    </source>
</reference>
<organism evidence="3 4">
    <name type="scientific">Halolactibacillus miurensis</name>
    <dbReference type="NCBI Taxonomy" id="306541"/>
    <lineage>
        <taxon>Bacteria</taxon>
        <taxon>Bacillati</taxon>
        <taxon>Bacillota</taxon>
        <taxon>Bacilli</taxon>
        <taxon>Bacillales</taxon>
        <taxon>Bacillaceae</taxon>
        <taxon>Halolactibacillus</taxon>
    </lineage>
</organism>
<name>A0A1I6U395_9BACI</name>
<dbReference type="EMBL" id="BJWJ01000060">
    <property type="protein sequence ID" value="GEM05899.1"/>
    <property type="molecule type" value="Genomic_DNA"/>
</dbReference>
<reference evidence="2 5" key="2">
    <citation type="submission" date="2019-07" db="EMBL/GenBank/DDBJ databases">
        <title>Whole genome shotgun sequence of Halolactibacillus miurensis NBRC 100873.</title>
        <authorList>
            <person name="Hosoyama A."/>
            <person name="Uohara A."/>
            <person name="Ohji S."/>
            <person name="Ichikawa N."/>
        </authorList>
    </citation>
    <scope>NUCLEOTIDE SEQUENCE [LARGE SCALE GENOMIC DNA]</scope>
    <source>
        <strain evidence="2 5">NBRC 100873</strain>
    </source>
</reference>
<gene>
    <name evidence="2" type="ORF">HMI01_28870</name>
    <name evidence="3" type="ORF">SAMN05421668_12138</name>
</gene>
<keyword evidence="1" id="KW-1133">Transmembrane helix</keyword>
<evidence type="ECO:0000313" key="4">
    <source>
        <dbReference type="Proteomes" id="UP000199139"/>
    </source>
</evidence>
<dbReference type="RefSeq" id="WP_089854969.1">
    <property type="nucleotide sequence ID" value="NZ_BJWJ01000060.1"/>
</dbReference>
<feature type="transmembrane region" description="Helical" evidence="1">
    <location>
        <begin position="72"/>
        <end position="92"/>
    </location>
</feature>
<dbReference type="STRING" id="306541.SAMN05421668_12138"/>
<evidence type="ECO:0000313" key="5">
    <source>
        <dbReference type="Proteomes" id="UP000321773"/>
    </source>
</evidence>
<evidence type="ECO:0000313" key="3">
    <source>
        <dbReference type="EMBL" id="SFS95979.1"/>
    </source>
</evidence>
<accession>A0A1I6U395</accession>
<evidence type="ECO:0000313" key="2">
    <source>
        <dbReference type="EMBL" id="GEM05899.1"/>
    </source>
</evidence>
<keyword evidence="5" id="KW-1185">Reference proteome</keyword>
<dbReference type="EMBL" id="FPAI01000021">
    <property type="protein sequence ID" value="SFS95979.1"/>
    <property type="molecule type" value="Genomic_DNA"/>
</dbReference>
<proteinExistence type="predicted"/>
<sequence length="134" mass="15790">MSDVNDVKASLLELLNEGRENQRKWFFPRNVDSRYKLIANLTLGEIVKYFIPALALVAGICFIPPYNSAILWIVKSVFIVLILLVPMVYVMYRPVKGRDNIRTKDFIKEYAMFQQKQKVYYKEPKKRPWEVDPS</sequence>
<dbReference type="Proteomes" id="UP000199139">
    <property type="component" value="Unassembled WGS sequence"/>
</dbReference>
<feature type="transmembrane region" description="Helical" evidence="1">
    <location>
        <begin position="46"/>
        <end position="66"/>
    </location>
</feature>
<keyword evidence="1" id="KW-0472">Membrane</keyword>